<keyword evidence="3" id="KW-1185">Reference proteome</keyword>
<dbReference type="RefSeq" id="WP_182160324.1">
    <property type="nucleotide sequence ID" value="NZ_JACEZT010000002.1"/>
</dbReference>
<feature type="domain" description="Fido" evidence="1">
    <location>
        <begin position="46"/>
        <end position="213"/>
    </location>
</feature>
<comment type="caution">
    <text evidence="2">The sequence shown here is derived from an EMBL/GenBank/DDBJ whole genome shotgun (WGS) entry which is preliminary data.</text>
</comment>
<protein>
    <submittedName>
        <fullName evidence="2">Fic family protein</fullName>
    </submittedName>
</protein>
<evidence type="ECO:0000259" key="1">
    <source>
        <dbReference type="PROSITE" id="PS51459"/>
    </source>
</evidence>
<dbReference type="Proteomes" id="UP000534388">
    <property type="component" value="Unassembled WGS sequence"/>
</dbReference>
<dbReference type="AlphaFoldDB" id="A0A7W2EPC5"/>
<dbReference type="SUPFAM" id="SSF140931">
    <property type="entry name" value="Fic-like"/>
    <property type="match status" value="1"/>
</dbReference>
<dbReference type="Gene3D" id="1.10.3290.10">
    <property type="entry name" value="Fido-like domain"/>
    <property type="match status" value="1"/>
</dbReference>
<evidence type="ECO:0000313" key="3">
    <source>
        <dbReference type="Proteomes" id="UP000534388"/>
    </source>
</evidence>
<dbReference type="InterPro" id="IPR036597">
    <property type="entry name" value="Fido-like_dom_sf"/>
</dbReference>
<reference evidence="2 3" key="1">
    <citation type="submission" date="2020-07" db="EMBL/GenBank/DDBJ databases">
        <title>Novel species isolated from subtropical streams in China.</title>
        <authorList>
            <person name="Lu H."/>
        </authorList>
    </citation>
    <scope>NUCLEOTIDE SEQUENCE [LARGE SCALE GENOMIC DNA]</scope>
    <source>
        <strain evidence="2 3">LX20W</strain>
    </source>
</reference>
<proteinExistence type="predicted"/>
<name>A0A7W2EPC5_9BURK</name>
<sequence length="213" mass="24272">MDGENQSEKPPEWMPHESPAYDEILRTSCATEMQRLAAASSEERLRFISDPREVHSRMYAGLAPEGYPEYAGTYRGTLGTTLEGRRSRAYREDGRLQDFSEPDRVARWMGEVAKQATKIFDLPSGTNSHIVISEIVRLFYVFGLTHPFLDGNGHIQRLIFAACVMERTPLQLLETWTIHPRPYDIEIKLAFEKPTPDARHIALFKVLAAYISA</sequence>
<dbReference type="Pfam" id="PF02661">
    <property type="entry name" value="Fic"/>
    <property type="match status" value="1"/>
</dbReference>
<dbReference type="PROSITE" id="PS51459">
    <property type="entry name" value="FIDO"/>
    <property type="match status" value="1"/>
</dbReference>
<organism evidence="2 3">
    <name type="scientific">Rugamonas brunnea</name>
    <dbReference type="NCBI Taxonomy" id="2758569"/>
    <lineage>
        <taxon>Bacteria</taxon>
        <taxon>Pseudomonadati</taxon>
        <taxon>Pseudomonadota</taxon>
        <taxon>Betaproteobacteria</taxon>
        <taxon>Burkholderiales</taxon>
        <taxon>Oxalobacteraceae</taxon>
        <taxon>Telluria group</taxon>
        <taxon>Rugamonas</taxon>
    </lineage>
</organism>
<evidence type="ECO:0000313" key="2">
    <source>
        <dbReference type="EMBL" id="MBA5636167.1"/>
    </source>
</evidence>
<dbReference type="EMBL" id="JACEZT010000002">
    <property type="protein sequence ID" value="MBA5636167.1"/>
    <property type="molecule type" value="Genomic_DNA"/>
</dbReference>
<accession>A0A7W2EPC5</accession>
<gene>
    <name evidence="2" type="ORF">H3H37_03795</name>
</gene>
<dbReference type="InterPro" id="IPR003812">
    <property type="entry name" value="Fido"/>
</dbReference>